<evidence type="ECO:0000313" key="2">
    <source>
        <dbReference type="Proteomes" id="UP000558688"/>
    </source>
</evidence>
<sequence length="337" mass="38538">MHTNNNYEAAAILFPLLNLSPEIVGMVIEEIDDMQTFISVSQTCSSLRSICRNERIVKNLFASCHGGHKPEQQAAKIYINLKFAARCSFLAPTSVENAFREAWPVFRDLQMEEVLYPVAMALANHYFSLGLAKEGKLFLERIWNYHEPYEVEISRMVSPGLLPIAKRLRQLAGKGLAHQVIQSRISLLEQFEKTRKPYFMSAARHIHHADPVLNMSQDILLNISDPQAMGVHMKTLIDLWVEHGLTDGQFLALEYAQNVTQDLDIEFIQALAHEKLWYDTVYSNIFLHLENWEELPAWHEVCLLKGYFDRSPNFAQSLSASTKRSTLIMIKAFSQVG</sequence>
<comment type="caution">
    <text evidence="1">The sequence shown here is derived from an EMBL/GenBank/DDBJ whole genome shotgun (WGS) entry which is preliminary data.</text>
</comment>
<proteinExistence type="predicted"/>
<dbReference type="Proteomes" id="UP000558688">
    <property type="component" value="Unassembled WGS sequence"/>
</dbReference>
<dbReference type="AlphaFoldDB" id="A0A8H5AEU1"/>
<evidence type="ECO:0000313" key="1">
    <source>
        <dbReference type="EMBL" id="KAF5262741.1"/>
    </source>
</evidence>
<name>A0A8H5AEU1_FUSOX</name>
<protein>
    <recommendedName>
        <fullName evidence="3">F-box domain-containing protein</fullName>
    </recommendedName>
</protein>
<reference evidence="1" key="1">
    <citation type="submission" date="2020-02" db="EMBL/GenBank/DDBJ databases">
        <title>Identification and distribution of gene clusters putatively required for synthesis of sphingolipid metabolism inhibitors in phylogenetically diverse species of the filamentous fungus Fusarium.</title>
        <authorList>
            <person name="Kim H.-S."/>
            <person name="Busman M."/>
            <person name="Brown D.W."/>
            <person name="Divon H."/>
            <person name="Uhlig S."/>
            <person name="Proctor R.H."/>
        </authorList>
    </citation>
    <scope>NUCLEOTIDE SEQUENCE [LARGE SCALE GENOMIC DNA]</scope>
    <source>
        <strain evidence="1">NRRL 39464</strain>
    </source>
</reference>
<gene>
    <name evidence="1" type="ORF">FOXYS1_6526</name>
</gene>
<accession>A0A8H5AEU1</accession>
<organism evidence="1 2">
    <name type="scientific">Fusarium oxysporum</name>
    <name type="common">Fusarium vascular wilt</name>
    <dbReference type="NCBI Taxonomy" id="5507"/>
    <lineage>
        <taxon>Eukaryota</taxon>
        <taxon>Fungi</taxon>
        <taxon>Dikarya</taxon>
        <taxon>Ascomycota</taxon>
        <taxon>Pezizomycotina</taxon>
        <taxon>Sordariomycetes</taxon>
        <taxon>Hypocreomycetidae</taxon>
        <taxon>Hypocreales</taxon>
        <taxon>Nectriaceae</taxon>
        <taxon>Fusarium</taxon>
        <taxon>Fusarium oxysporum species complex</taxon>
    </lineage>
</organism>
<evidence type="ECO:0008006" key="3">
    <source>
        <dbReference type="Google" id="ProtNLM"/>
    </source>
</evidence>
<dbReference type="EMBL" id="JAAFOW010001031">
    <property type="protein sequence ID" value="KAF5262741.1"/>
    <property type="molecule type" value="Genomic_DNA"/>
</dbReference>